<sequence>MKLLHPNLFICAGLFLTLCLLGLVQAERDYYEVLDLPKDTSARAIKKAYYKLSKKYHPDKNKDDATAQEKFIELGRAYEVLGDEEKRRIYDLEGLEGLKRSEGGGGGHSDPFDLFSQFFGGGGGRQHPEDRRGPSIHLDLDVSLEELYNGKEMDADISKWVICPKCRGTGAESDAHIHTCEKCQGSGVAIVRQMIAPGMYTQMQTTCDKCGGKGKTVESDCPVCSGHKVIRANSQITVVIEKGMVHEEKIVFERKGDSGADFAPGDLVFSLNLVRHATFTRDGNDLSMDMNITLLQALTGFSKSFTHLDGRSVLLERSEVTPSGFIQILQGEGMPHHEYPSEKGDMHVRYSVIYPKSIPEDKHEVLKEILAQEGEETE</sequence>
<dbReference type="GO" id="GO:0051082">
    <property type="term" value="F:unfolded protein binding"/>
    <property type="evidence" value="ECO:0007669"/>
    <property type="project" value="InterPro"/>
</dbReference>
<evidence type="ECO:0000256" key="3">
    <source>
        <dbReference type="ARBA" id="ARBA00022771"/>
    </source>
</evidence>
<dbReference type="PANTHER" id="PTHR43888">
    <property type="entry name" value="DNAJ-LIKE-2, ISOFORM A-RELATED"/>
    <property type="match status" value="1"/>
</dbReference>
<evidence type="ECO:0000256" key="1">
    <source>
        <dbReference type="ARBA" id="ARBA00022723"/>
    </source>
</evidence>
<dbReference type="PROSITE" id="PS50076">
    <property type="entry name" value="DNAJ_2"/>
    <property type="match status" value="1"/>
</dbReference>
<dbReference type="GO" id="GO:0006457">
    <property type="term" value="P:protein folding"/>
    <property type="evidence" value="ECO:0007669"/>
    <property type="project" value="InterPro"/>
</dbReference>
<dbReference type="GO" id="GO:0005524">
    <property type="term" value="F:ATP binding"/>
    <property type="evidence" value="ECO:0007669"/>
    <property type="project" value="InterPro"/>
</dbReference>
<dbReference type="InterPro" id="IPR044713">
    <property type="entry name" value="DNJA1/2-like"/>
</dbReference>
<dbReference type="Pfam" id="PF01556">
    <property type="entry name" value="DnaJ_C"/>
    <property type="match status" value="1"/>
</dbReference>
<dbReference type="CDD" id="cd06257">
    <property type="entry name" value="DnaJ"/>
    <property type="match status" value="1"/>
</dbReference>
<dbReference type="GO" id="GO:0030544">
    <property type="term" value="F:Hsp70 protein binding"/>
    <property type="evidence" value="ECO:0007669"/>
    <property type="project" value="InterPro"/>
</dbReference>
<dbReference type="AlphaFoldDB" id="A0A4P9Y5R9"/>
<dbReference type="Gene3D" id="2.60.260.20">
    <property type="entry name" value="Urease metallochaperone UreE, N-terminal domain"/>
    <property type="match status" value="2"/>
</dbReference>
<accession>A0A4P9Y5R9</accession>
<name>A0A4P9Y5R9_9FUNG</name>
<dbReference type="FunFam" id="2.10.230.10:FF:000002">
    <property type="entry name" value="Molecular chaperone DnaJ"/>
    <property type="match status" value="1"/>
</dbReference>
<keyword evidence="2" id="KW-0677">Repeat</keyword>
<evidence type="ECO:0000256" key="2">
    <source>
        <dbReference type="ARBA" id="ARBA00022737"/>
    </source>
</evidence>
<dbReference type="Pfam" id="PF00684">
    <property type="entry name" value="DnaJ_CXXCXGXG"/>
    <property type="match status" value="1"/>
</dbReference>
<feature type="zinc finger region" description="CR-type" evidence="6">
    <location>
        <begin position="150"/>
        <end position="233"/>
    </location>
</feature>
<dbReference type="SUPFAM" id="SSF57938">
    <property type="entry name" value="DnaJ/Hsp40 cysteine-rich domain"/>
    <property type="match status" value="1"/>
</dbReference>
<feature type="signal peptide" evidence="7">
    <location>
        <begin position="1"/>
        <end position="26"/>
    </location>
</feature>
<dbReference type="SMART" id="SM00271">
    <property type="entry name" value="DnaJ"/>
    <property type="match status" value="1"/>
</dbReference>
<keyword evidence="5" id="KW-0143">Chaperone</keyword>
<dbReference type="GO" id="GO:0009408">
    <property type="term" value="P:response to heat"/>
    <property type="evidence" value="ECO:0007669"/>
    <property type="project" value="InterPro"/>
</dbReference>
<dbReference type="InterPro" id="IPR001623">
    <property type="entry name" value="DnaJ_domain"/>
</dbReference>
<dbReference type="InterPro" id="IPR008971">
    <property type="entry name" value="HSP40/DnaJ_pept-bd"/>
</dbReference>
<dbReference type="OrthoDB" id="550424at2759"/>
<dbReference type="Gene3D" id="2.10.230.10">
    <property type="entry name" value="Heat shock protein DnaJ, cysteine-rich domain"/>
    <property type="match status" value="1"/>
</dbReference>
<gene>
    <name evidence="10" type="ORF">BJ684DRAFT_19481</name>
</gene>
<dbReference type="Pfam" id="PF00226">
    <property type="entry name" value="DnaJ"/>
    <property type="match status" value="1"/>
</dbReference>
<reference evidence="11" key="1">
    <citation type="journal article" date="2018" name="Nat. Microbiol.">
        <title>Leveraging single-cell genomics to expand the fungal tree of life.</title>
        <authorList>
            <person name="Ahrendt S.R."/>
            <person name="Quandt C.A."/>
            <person name="Ciobanu D."/>
            <person name="Clum A."/>
            <person name="Salamov A."/>
            <person name="Andreopoulos B."/>
            <person name="Cheng J.F."/>
            <person name="Woyke T."/>
            <person name="Pelin A."/>
            <person name="Henrissat B."/>
            <person name="Reynolds N.K."/>
            <person name="Benny G.L."/>
            <person name="Smith M.E."/>
            <person name="James T.Y."/>
            <person name="Grigoriev I.V."/>
        </authorList>
    </citation>
    <scope>NUCLEOTIDE SEQUENCE [LARGE SCALE GENOMIC DNA]</scope>
</reference>
<dbReference type="GO" id="GO:0008270">
    <property type="term" value="F:zinc ion binding"/>
    <property type="evidence" value="ECO:0007669"/>
    <property type="project" value="UniProtKB-KW"/>
</dbReference>
<evidence type="ECO:0000259" key="8">
    <source>
        <dbReference type="PROSITE" id="PS50076"/>
    </source>
</evidence>
<dbReference type="InterPro" id="IPR002939">
    <property type="entry name" value="DnaJ_C"/>
</dbReference>
<dbReference type="InterPro" id="IPR018253">
    <property type="entry name" value="DnaJ_domain_CS"/>
</dbReference>
<evidence type="ECO:0000256" key="5">
    <source>
        <dbReference type="ARBA" id="ARBA00023186"/>
    </source>
</evidence>
<dbReference type="CDD" id="cd10719">
    <property type="entry name" value="DnaJ_zf"/>
    <property type="match status" value="1"/>
</dbReference>
<keyword evidence="7" id="KW-0732">Signal</keyword>
<dbReference type="InterPro" id="IPR036869">
    <property type="entry name" value="J_dom_sf"/>
</dbReference>
<dbReference type="PROSITE" id="PS00636">
    <property type="entry name" value="DNAJ_1"/>
    <property type="match status" value="1"/>
</dbReference>
<evidence type="ECO:0000256" key="6">
    <source>
        <dbReference type="PROSITE-ProRule" id="PRU00546"/>
    </source>
</evidence>
<dbReference type="EMBL" id="KZ987888">
    <property type="protein sequence ID" value="RKP14082.1"/>
    <property type="molecule type" value="Genomic_DNA"/>
</dbReference>
<dbReference type="SUPFAM" id="SSF49493">
    <property type="entry name" value="HSP40/DnaJ peptide-binding domain"/>
    <property type="match status" value="2"/>
</dbReference>
<keyword evidence="3 6" id="KW-0863">Zinc-finger</keyword>
<dbReference type="PRINTS" id="PR00625">
    <property type="entry name" value="JDOMAIN"/>
</dbReference>
<feature type="chain" id="PRO_5020576794" evidence="7">
    <location>
        <begin position="27"/>
        <end position="378"/>
    </location>
</feature>
<dbReference type="SUPFAM" id="SSF46565">
    <property type="entry name" value="Chaperone J-domain"/>
    <property type="match status" value="1"/>
</dbReference>
<proteinExistence type="inferred from homology"/>
<evidence type="ECO:0000256" key="4">
    <source>
        <dbReference type="ARBA" id="ARBA00022833"/>
    </source>
</evidence>
<dbReference type="InterPro" id="IPR036410">
    <property type="entry name" value="HSP_DnaJ_Cys-rich_dom_sf"/>
</dbReference>
<evidence type="ECO:0000259" key="9">
    <source>
        <dbReference type="PROSITE" id="PS51188"/>
    </source>
</evidence>
<keyword evidence="11" id="KW-1185">Reference proteome</keyword>
<evidence type="ECO:0000256" key="7">
    <source>
        <dbReference type="SAM" id="SignalP"/>
    </source>
</evidence>
<dbReference type="PROSITE" id="PS51188">
    <property type="entry name" value="ZF_CR"/>
    <property type="match status" value="1"/>
</dbReference>
<organism evidence="10 11">
    <name type="scientific">Piptocephalis cylindrospora</name>
    <dbReference type="NCBI Taxonomy" id="1907219"/>
    <lineage>
        <taxon>Eukaryota</taxon>
        <taxon>Fungi</taxon>
        <taxon>Fungi incertae sedis</taxon>
        <taxon>Zoopagomycota</taxon>
        <taxon>Zoopagomycotina</taxon>
        <taxon>Zoopagomycetes</taxon>
        <taxon>Zoopagales</taxon>
        <taxon>Piptocephalidaceae</taxon>
        <taxon>Piptocephalis</taxon>
    </lineage>
</organism>
<keyword evidence="4 6" id="KW-0862">Zinc</keyword>
<dbReference type="Proteomes" id="UP000267251">
    <property type="component" value="Unassembled WGS sequence"/>
</dbReference>
<dbReference type="FunFam" id="2.60.260.20:FF:000013">
    <property type="entry name" value="DnaJ subfamily B member 11"/>
    <property type="match status" value="1"/>
</dbReference>
<evidence type="ECO:0000313" key="11">
    <source>
        <dbReference type="Proteomes" id="UP000267251"/>
    </source>
</evidence>
<dbReference type="HAMAP" id="MF_01152">
    <property type="entry name" value="DnaJ"/>
    <property type="match status" value="1"/>
</dbReference>
<dbReference type="Gene3D" id="1.10.287.110">
    <property type="entry name" value="DnaJ domain"/>
    <property type="match status" value="1"/>
</dbReference>
<dbReference type="InterPro" id="IPR012724">
    <property type="entry name" value="DnaJ"/>
</dbReference>
<protein>
    <submittedName>
        <fullName evidence="10">Uncharacterized protein</fullName>
    </submittedName>
</protein>
<feature type="domain" description="J" evidence="8">
    <location>
        <begin position="29"/>
        <end position="94"/>
    </location>
</feature>
<feature type="domain" description="CR-type" evidence="9">
    <location>
        <begin position="150"/>
        <end position="233"/>
    </location>
</feature>
<evidence type="ECO:0000313" key="10">
    <source>
        <dbReference type="EMBL" id="RKP14082.1"/>
    </source>
</evidence>
<keyword evidence="1 6" id="KW-0479">Metal-binding</keyword>
<dbReference type="CDD" id="cd10747">
    <property type="entry name" value="DnaJ_C"/>
    <property type="match status" value="1"/>
</dbReference>
<dbReference type="InterPro" id="IPR001305">
    <property type="entry name" value="HSP_DnaJ_Cys-rich_dom"/>
</dbReference>